<evidence type="ECO:0000313" key="16">
    <source>
        <dbReference type="Proteomes" id="UP000324896"/>
    </source>
</evidence>
<feature type="transmembrane region" description="Helical" evidence="6">
    <location>
        <begin position="150"/>
        <end position="172"/>
    </location>
</feature>
<dbReference type="EMBL" id="FNEH01000005">
    <property type="protein sequence ID" value="SDI39679.1"/>
    <property type="molecule type" value="Genomic_DNA"/>
</dbReference>
<evidence type="ECO:0000313" key="13">
    <source>
        <dbReference type="Proteomes" id="UP000198945"/>
    </source>
</evidence>
<dbReference type="RefSeq" id="WP_089655451.1">
    <property type="nucleotide sequence ID" value="NZ_FMYT01000008.1"/>
</dbReference>
<proteinExistence type="predicted"/>
<feature type="transmembrane region" description="Helical" evidence="6">
    <location>
        <begin position="110"/>
        <end position="129"/>
    </location>
</feature>
<evidence type="ECO:0000256" key="3">
    <source>
        <dbReference type="ARBA" id="ARBA00022692"/>
    </source>
</evidence>
<dbReference type="GO" id="GO:0005886">
    <property type="term" value="C:plasma membrane"/>
    <property type="evidence" value="ECO:0007669"/>
    <property type="project" value="UniProtKB-SubCell"/>
</dbReference>
<keyword evidence="2" id="KW-1003">Cell membrane</keyword>
<gene>
    <name evidence="7" type="ORF">C8C78_10911</name>
    <name evidence="8" type="ORF">SAMN04488597_10831</name>
    <name evidence="9" type="ORF">SAMN04488598_10643</name>
    <name evidence="11" type="ORF">SAMN04515652_10760</name>
    <name evidence="10" type="ORF">SAMN04515654_105139</name>
</gene>
<evidence type="ECO:0000313" key="8">
    <source>
        <dbReference type="EMBL" id="SDC53505.1"/>
    </source>
</evidence>
<keyword evidence="3 6" id="KW-0812">Transmembrane</keyword>
<dbReference type="NCBIfam" id="TIGR00765">
    <property type="entry name" value="yihY_not_rbn"/>
    <property type="match status" value="1"/>
</dbReference>
<evidence type="ECO:0000313" key="15">
    <source>
        <dbReference type="Proteomes" id="UP000247389"/>
    </source>
</evidence>
<dbReference type="EMBL" id="FNBJ01000006">
    <property type="protein sequence ID" value="SDF10317.1"/>
    <property type="molecule type" value="Genomic_DNA"/>
</dbReference>
<evidence type="ECO:0000256" key="6">
    <source>
        <dbReference type="SAM" id="Phobius"/>
    </source>
</evidence>
<accession>A0A1G6MEW7</accession>
<evidence type="ECO:0000313" key="14">
    <source>
        <dbReference type="Proteomes" id="UP000199519"/>
    </source>
</evidence>
<dbReference type="Proteomes" id="UP000247389">
    <property type="component" value="Unassembled WGS sequence"/>
</dbReference>
<reference evidence="7 15" key="3">
    <citation type="submission" date="2018-04" db="EMBL/GenBank/DDBJ databases">
        <title>Subsurface microbial communities from deep shales in Ohio and West Virginia, USA.</title>
        <authorList>
            <person name="Wrighton K."/>
        </authorList>
    </citation>
    <scope>NUCLEOTIDE SEQUENCE [LARGE SCALE GENOMIC DNA]</scope>
    <source>
        <strain evidence="7 15">MSL28</strain>
    </source>
</reference>
<reference evidence="12 14" key="2">
    <citation type="submission" date="2016-10" db="EMBL/GenBank/DDBJ databases">
        <authorList>
            <person name="Varghese N."/>
            <person name="Submissions S."/>
        </authorList>
    </citation>
    <scope>NUCLEOTIDE SEQUENCE [LARGE SCALE GENOMIC DNA]</scope>
    <source>
        <strain evidence="8 16">WG10</strain>
        <strain evidence="9 14">WG2</strain>
        <strain evidence="11 12">WG5</strain>
    </source>
</reference>
<dbReference type="Proteomes" id="UP000198945">
    <property type="component" value="Unassembled WGS sequence"/>
</dbReference>
<protein>
    <submittedName>
        <fullName evidence="8">tRNA-processing RNAse BN</fullName>
    </submittedName>
</protein>
<feature type="transmembrane region" description="Helical" evidence="6">
    <location>
        <begin position="192"/>
        <end position="212"/>
    </location>
</feature>
<sequence>MRYIDKFLKNTKTLISFDLILLFIKRVYQKSRENDIFIHAMGMVYITILSIVPFLIFSFYIMTLFNFFGKMDTIVDEIKALILNNLAAGTGESLINYLEIYILNVDIEQLGIISFISLIFIIVFMLARVEMTFNNIWNVKEHRDLFKRFVSFWTFITLGTFTITMLLTLSLLFAERYLGLWLSGEQISQSSIFSHILFSFNFLVFIIFYYFVPNTEVTPAAAIFAGFFSGFLFILSKNLYAIYTSNMITYNQVYGPLSIIPIFLLWLYLIWLIVLLGAVISYVFQHRSSLKYMLNRKKINQGLRGLIPTAILLVLFKNYKQKDTQALSFSNLIDQINLPAEDIEFEIEKLKEKNFIAETEAGNFIPLVKAENISVWDIYQNNYLDEDFKIQYIFRDLELQKLYEEIKKQEKNSFEELKFENFLN</sequence>
<dbReference type="Proteomes" id="UP000198612">
    <property type="component" value="Unassembled WGS sequence"/>
</dbReference>
<keyword evidence="14" id="KW-1185">Reference proteome</keyword>
<dbReference type="AlphaFoldDB" id="A0A1G6MEW7"/>
<name>A0A1G6MEW7_9FIRM</name>
<dbReference type="EMBL" id="FMYT01000008">
    <property type="protein sequence ID" value="SDC53505.1"/>
    <property type="molecule type" value="Genomic_DNA"/>
</dbReference>
<dbReference type="InterPro" id="IPR017039">
    <property type="entry name" value="Virul_fac_BrkB"/>
</dbReference>
<evidence type="ECO:0000256" key="2">
    <source>
        <dbReference type="ARBA" id="ARBA00022475"/>
    </source>
</evidence>
<keyword evidence="4 6" id="KW-1133">Transmembrane helix</keyword>
<dbReference type="PANTHER" id="PTHR30213">
    <property type="entry name" value="INNER MEMBRANE PROTEIN YHJD"/>
    <property type="match status" value="1"/>
</dbReference>
<feature type="transmembrane region" description="Helical" evidence="6">
    <location>
        <begin position="36"/>
        <end position="61"/>
    </location>
</feature>
<dbReference type="PANTHER" id="PTHR30213:SF0">
    <property type="entry name" value="UPF0761 MEMBRANE PROTEIN YIHY"/>
    <property type="match status" value="1"/>
</dbReference>
<feature type="transmembrane region" description="Helical" evidence="6">
    <location>
        <begin position="219"/>
        <end position="243"/>
    </location>
</feature>
<dbReference type="EMBL" id="QICM01000009">
    <property type="protein sequence ID" value="PXV66961.1"/>
    <property type="molecule type" value="Genomic_DNA"/>
</dbReference>
<evidence type="ECO:0000313" key="10">
    <source>
        <dbReference type="EMBL" id="SDI39679.1"/>
    </source>
</evidence>
<evidence type="ECO:0000313" key="12">
    <source>
        <dbReference type="Proteomes" id="UP000198612"/>
    </source>
</evidence>
<dbReference type="Proteomes" id="UP000324896">
    <property type="component" value="Unassembled WGS sequence"/>
</dbReference>
<organism evidence="8 16">
    <name type="scientific">Halanaerobium congolense</name>
    <dbReference type="NCBI Taxonomy" id="54121"/>
    <lineage>
        <taxon>Bacteria</taxon>
        <taxon>Bacillati</taxon>
        <taxon>Bacillota</taxon>
        <taxon>Clostridia</taxon>
        <taxon>Halanaerobiales</taxon>
        <taxon>Halanaerobiaceae</taxon>
        <taxon>Halanaerobium</taxon>
    </lineage>
</organism>
<feature type="transmembrane region" description="Helical" evidence="6">
    <location>
        <begin position="263"/>
        <end position="284"/>
    </location>
</feature>
<reference evidence="10 13" key="1">
    <citation type="submission" date="2016-10" db="EMBL/GenBank/DDBJ databases">
        <authorList>
            <person name="de Groot N.N."/>
        </authorList>
    </citation>
    <scope>NUCLEOTIDE SEQUENCE [LARGE SCALE GENOMIC DNA]</scope>
    <source>
        <strain evidence="10 13">WG7</strain>
    </source>
</reference>
<evidence type="ECO:0000313" key="11">
    <source>
        <dbReference type="EMBL" id="SES82285.1"/>
    </source>
</evidence>
<evidence type="ECO:0000313" key="7">
    <source>
        <dbReference type="EMBL" id="PXV66961.1"/>
    </source>
</evidence>
<dbReference type="Proteomes" id="UP000199519">
    <property type="component" value="Unassembled WGS sequence"/>
</dbReference>
<dbReference type="Pfam" id="PF03631">
    <property type="entry name" value="Virul_fac_BrkB"/>
    <property type="match status" value="1"/>
</dbReference>
<dbReference type="EMBL" id="FOHG01000007">
    <property type="protein sequence ID" value="SES82285.1"/>
    <property type="molecule type" value="Genomic_DNA"/>
</dbReference>
<evidence type="ECO:0000256" key="4">
    <source>
        <dbReference type="ARBA" id="ARBA00022989"/>
    </source>
</evidence>
<evidence type="ECO:0000256" key="5">
    <source>
        <dbReference type="ARBA" id="ARBA00023136"/>
    </source>
</evidence>
<keyword evidence="5 6" id="KW-0472">Membrane</keyword>
<evidence type="ECO:0000313" key="9">
    <source>
        <dbReference type="EMBL" id="SDF10317.1"/>
    </source>
</evidence>
<comment type="subcellular location">
    <subcellularLocation>
        <location evidence="1">Cell membrane</location>
        <topology evidence="1">Multi-pass membrane protein</topology>
    </subcellularLocation>
</comment>
<evidence type="ECO:0000256" key="1">
    <source>
        <dbReference type="ARBA" id="ARBA00004651"/>
    </source>
</evidence>